<evidence type="ECO:0000313" key="1">
    <source>
        <dbReference type="EMBL" id="GAY19720.1"/>
    </source>
</evidence>
<organism evidence="1 2">
    <name type="scientific">Sphingobium fuliginis (strain ATCC 27551)</name>
    <dbReference type="NCBI Taxonomy" id="336203"/>
    <lineage>
        <taxon>Bacteria</taxon>
        <taxon>Pseudomonadati</taxon>
        <taxon>Pseudomonadota</taxon>
        <taxon>Alphaproteobacteria</taxon>
        <taxon>Sphingomonadales</taxon>
        <taxon>Sphingomonadaceae</taxon>
        <taxon>Sphingobium</taxon>
    </lineage>
</organism>
<protein>
    <submittedName>
        <fullName evidence="1">Uncharacterized protein</fullName>
    </submittedName>
</protein>
<evidence type="ECO:0000313" key="2">
    <source>
        <dbReference type="Proteomes" id="UP000221538"/>
    </source>
</evidence>
<reference evidence="1 2" key="2">
    <citation type="journal article" date="2013" name="Environ. Sci. Technol.">
        <title>The 4-tert-butylphenol-utilizing bacterium Sphingobium fuliginis OMI can degrade bisphenols via phenolic ring hydroxylation and meta-cleavage pathway.</title>
        <authorList>
            <person name="Ogata Y."/>
            <person name="Goda S."/>
            <person name="Toyama T."/>
            <person name="Sei K."/>
            <person name="Ike M."/>
        </authorList>
    </citation>
    <scope>NUCLEOTIDE SEQUENCE [LARGE SCALE GENOMIC DNA]</scope>
    <source>
        <strain evidence="1 2">OMI</strain>
    </source>
</reference>
<dbReference type="Proteomes" id="UP000221538">
    <property type="component" value="Unassembled WGS sequence"/>
</dbReference>
<dbReference type="EMBL" id="BEWI01000030">
    <property type="protein sequence ID" value="GAY19720.1"/>
    <property type="molecule type" value="Genomic_DNA"/>
</dbReference>
<gene>
    <name evidence="1" type="ORF">SFOMI_0240</name>
</gene>
<comment type="caution">
    <text evidence="1">The sequence shown here is derived from an EMBL/GenBank/DDBJ whole genome shotgun (WGS) entry which is preliminary data.</text>
</comment>
<reference evidence="1 2" key="1">
    <citation type="journal article" date="2013" name="Biodegradation">
        <title>Occurrence of 4-tert-butylphenol (4-t-BP) biodegradation in an aquatic sample caused by the presence of Spirodela polyrrhiza and isolation of a 4-t-BP-utilizing bacterium.</title>
        <authorList>
            <person name="Ogata Y."/>
            <person name="Toyama T."/>
            <person name="Yu N."/>
            <person name="Wang X."/>
            <person name="Sei K."/>
            <person name="Ike M."/>
        </authorList>
    </citation>
    <scope>NUCLEOTIDE SEQUENCE [LARGE SCALE GENOMIC DNA]</scope>
    <source>
        <strain evidence="1 2">OMI</strain>
    </source>
</reference>
<sequence>MAILYLAKLLSAIIGVADRATRLAKPVGVVIYKVILAAGSVKFVAVGFQVGITVHVVHVVDHPLNQSVKFWA</sequence>
<name>A0A292ZA82_SPHSA</name>
<dbReference type="AlphaFoldDB" id="A0A292ZA82"/>
<proteinExistence type="predicted"/>
<accession>A0A292ZA82</accession>